<dbReference type="GO" id="GO:0005524">
    <property type="term" value="F:ATP binding"/>
    <property type="evidence" value="ECO:0007669"/>
    <property type="project" value="UniProtKB-UniRule"/>
</dbReference>
<evidence type="ECO:0000256" key="3">
    <source>
        <dbReference type="PROSITE-ProRule" id="PRU00283"/>
    </source>
</evidence>
<keyword evidence="2 3" id="KW-0067">ATP-binding</keyword>
<reference evidence="6 7" key="1">
    <citation type="journal article" date="2012" name="Genome Biol.">
        <title>Genome and low-iron response of an oceanic diatom adapted to chronic iron limitation.</title>
        <authorList>
            <person name="Lommer M."/>
            <person name="Specht M."/>
            <person name="Roy A.S."/>
            <person name="Kraemer L."/>
            <person name="Andreson R."/>
            <person name="Gutowska M.A."/>
            <person name="Wolf J."/>
            <person name="Bergner S.V."/>
            <person name="Schilhabel M.B."/>
            <person name="Klostermeier U.C."/>
            <person name="Beiko R.G."/>
            <person name="Rosenstiel P."/>
            <person name="Hippler M."/>
            <person name="Laroche J."/>
        </authorList>
    </citation>
    <scope>NUCLEOTIDE SEQUENCE [LARGE SCALE GENOMIC DNA]</scope>
    <source>
        <strain evidence="6 7">CCMP1005</strain>
    </source>
</reference>
<dbReference type="eggNOG" id="KOG0239">
    <property type="taxonomic scope" value="Eukaryota"/>
</dbReference>
<feature type="compositionally biased region" description="Polar residues" evidence="4">
    <location>
        <begin position="228"/>
        <end position="237"/>
    </location>
</feature>
<comment type="similarity">
    <text evidence="3">Belongs to the TRAFAC class myosin-kinesin ATPase superfamily. Kinesin family.</text>
</comment>
<evidence type="ECO:0000256" key="4">
    <source>
        <dbReference type="SAM" id="MobiDB-lite"/>
    </source>
</evidence>
<gene>
    <name evidence="6" type="ORF">THAOC_16325</name>
</gene>
<feature type="compositionally biased region" description="Low complexity" evidence="4">
    <location>
        <begin position="56"/>
        <end position="73"/>
    </location>
</feature>
<feature type="compositionally biased region" description="Polar residues" evidence="4">
    <location>
        <begin position="697"/>
        <end position="720"/>
    </location>
</feature>
<feature type="compositionally biased region" description="Basic residues" evidence="4">
    <location>
        <begin position="37"/>
        <end position="46"/>
    </location>
</feature>
<dbReference type="InterPro" id="IPR036961">
    <property type="entry name" value="Kinesin_motor_dom_sf"/>
</dbReference>
<evidence type="ECO:0000256" key="2">
    <source>
        <dbReference type="ARBA" id="ARBA00022840"/>
    </source>
</evidence>
<dbReference type="PRINTS" id="PR00380">
    <property type="entry name" value="KINESINHEAVY"/>
</dbReference>
<keyword evidence="7" id="KW-1185">Reference proteome</keyword>
<dbReference type="PROSITE" id="PS50067">
    <property type="entry name" value="KINESIN_MOTOR_2"/>
    <property type="match status" value="1"/>
</dbReference>
<keyword evidence="1 3" id="KW-0547">Nucleotide-binding</keyword>
<dbReference type="PROSITE" id="PS00411">
    <property type="entry name" value="KINESIN_MOTOR_1"/>
    <property type="match status" value="1"/>
</dbReference>
<evidence type="ECO:0000259" key="5">
    <source>
        <dbReference type="PROSITE" id="PS50067"/>
    </source>
</evidence>
<protein>
    <recommendedName>
        <fullName evidence="5">Kinesin motor domain-containing protein</fullName>
    </recommendedName>
</protein>
<feature type="region of interest" description="Disordered" evidence="4">
    <location>
        <begin position="697"/>
        <end position="769"/>
    </location>
</feature>
<feature type="binding site" evidence="3">
    <location>
        <begin position="836"/>
        <end position="843"/>
    </location>
    <ligand>
        <name>ATP</name>
        <dbReference type="ChEBI" id="CHEBI:30616"/>
    </ligand>
</feature>
<feature type="compositionally biased region" description="Basic and acidic residues" evidence="4">
    <location>
        <begin position="346"/>
        <end position="363"/>
    </location>
</feature>
<feature type="region of interest" description="Disordered" evidence="4">
    <location>
        <begin position="483"/>
        <end position="502"/>
    </location>
</feature>
<evidence type="ECO:0000313" key="7">
    <source>
        <dbReference type="Proteomes" id="UP000266841"/>
    </source>
</evidence>
<dbReference type="GO" id="GO:0008017">
    <property type="term" value="F:microtubule binding"/>
    <property type="evidence" value="ECO:0007669"/>
    <property type="project" value="InterPro"/>
</dbReference>
<comment type="caution">
    <text evidence="6">The sequence shown here is derived from an EMBL/GenBank/DDBJ whole genome shotgun (WGS) entry which is preliminary data.</text>
</comment>
<feature type="domain" description="Kinesin motor" evidence="5">
    <location>
        <begin position="675"/>
        <end position="1075"/>
    </location>
</feature>
<dbReference type="PANTHER" id="PTHR47972">
    <property type="entry name" value="KINESIN-LIKE PROTEIN KLP-3"/>
    <property type="match status" value="1"/>
</dbReference>
<keyword evidence="3" id="KW-0505">Motor protein</keyword>
<sequence>AVSQSHAHAVMESKGGCNSQGSLSSSSAGSSTGSSKNKPRPRRKGSFAHPTSSSLASGGPRSQAPAPAAAAAKSRSRRPALPPLAVPQNRNDDSHLSTPTKLLSGEDQPPAPVLSPTPYWKAMVEEGRDPSPRQTRSAKKKALTERTLNELDDLEDEVENPSDRSAFDPAGLLQFSSPDFKANARKRREADLKNEKERQLRVRKAASAGMNLTDSAMQKRKKPRKHSATGQRQSMSSDEMRRLLSEHQQSMQEQSKTNSDRLVELAGRAAAAERDVEHQRQLNSELQVKYEKVEAELQRIGAEENAKLKEYEARCHQLEEDRMRFEELANSEKERWDSERAAIEEEHAKSLKKASEEAKRAAQENEDLQSAKAGADTSQKNLLQRITELEESEAMLTDQMSEASERIASLQSDIQGQADDIGTKQSAIVDLQHKLQSAAEETERLKTRMARMTSPSSAEATEQGHLEEIRELEVRLEQSKTNIENLRQSSRQKESDHDADKARLLSDISELRSRLDEASTKFTSIESENTRLTEALESTSSKFEENKLQLEEIAEENERLEAELEGKGEMLRTVESEKISLEAKVVFLEKELDDTRTEKSATEAKLTELSSQLSSTTTHLENAKSEVHNLENKLRDNEQYLEQFQSIESRLVQEKHVLNQIRRDLHNKVLQLSGNIRVFVRVRPLVESERLLSLVQGASNTKRPASRPSSANGRPPSRSSLCPRGNGTAFSARTAPPDAGLSPFRFPSVTDRKVAGNSSRSSSPSCTSFHDLSKETIELTEPYKDRGGLSDRRKKYKYGFNRVFSPDSTQNEVWLATEPLVQSALDGMAVTCFAYGQTGAGKTHTMIGDRENPGLIPRSVEKLFAAKRDIEQDGNGTVSIRVELLEIYNEEVRDLLADSGPTGKLVACQVSSNDAVGNIKMDVDDVKDVEGILKLAQERRCVKATKSNSESSRSHLLFTMHFSVLASADGSSRTGRLNIVDLAGSERVAKSGSHGALLTEAKAINSSLSTLSHVIEKLQAKSDHIPFRDSKLTYLLRDSLAGDSKTLAIVCCSPHVSHFSESLNSIRFAAKASKVELKEGNSVSV</sequence>
<dbReference type="EMBL" id="AGNL01018472">
    <property type="protein sequence ID" value="EJK63037.1"/>
    <property type="molecule type" value="Genomic_DNA"/>
</dbReference>
<dbReference type="OrthoDB" id="3176171at2759"/>
<dbReference type="SMART" id="SM00129">
    <property type="entry name" value="KISc"/>
    <property type="match status" value="1"/>
</dbReference>
<feature type="compositionally biased region" description="Basic and acidic residues" evidence="4">
    <location>
        <begin position="491"/>
        <end position="502"/>
    </location>
</feature>
<feature type="non-terminal residue" evidence="6">
    <location>
        <position position="1"/>
    </location>
</feature>
<proteinExistence type="inferred from homology"/>
<dbReference type="GO" id="GO:0003777">
    <property type="term" value="F:microtubule motor activity"/>
    <property type="evidence" value="ECO:0007669"/>
    <property type="project" value="InterPro"/>
</dbReference>
<feature type="compositionally biased region" description="Low complexity" evidence="4">
    <location>
        <begin position="15"/>
        <end position="35"/>
    </location>
</feature>
<dbReference type="GO" id="GO:0007018">
    <property type="term" value="P:microtubule-based movement"/>
    <property type="evidence" value="ECO:0007669"/>
    <property type="project" value="InterPro"/>
</dbReference>
<feature type="compositionally biased region" description="Basic residues" evidence="4">
    <location>
        <begin position="218"/>
        <end position="227"/>
    </location>
</feature>
<organism evidence="6 7">
    <name type="scientific">Thalassiosira oceanica</name>
    <name type="common">Marine diatom</name>
    <dbReference type="NCBI Taxonomy" id="159749"/>
    <lineage>
        <taxon>Eukaryota</taxon>
        <taxon>Sar</taxon>
        <taxon>Stramenopiles</taxon>
        <taxon>Ochrophyta</taxon>
        <taxon>Bacillariophyta</taxon>
        <taxon>Coscinodiscophyceae</taxon>
        <taxon>Thalassiosirophycidae</taxon>
        <taxon>Thalassiosirales</taxon>
        <taxon>Thalassiosiraceae</taxon>
        <taxon>Thalassiosira</taxon>
    </lineage>
</organism>
<dbReference type="SUPFAM" id="SSF52540">
    <property type="entry name" value="P-loop containing nucleoside triphosphate hydrolases"/>
    <property type="match status" value="1"/>
</dbReference>
<dbReference type="OMA" id="WSYTVTV"/>
<feature type="region of interest" description="Disordered" evidence="4">
    <location>
        <begin position="346"/>
        <end position="379"/>
    </location>
</feature>
<dbReference type="Gene3D" id="1.10.287.1490">
    <property type="match status" value="1"/>
</dbReference>
<feature type="region of interest" description="Disordered" evidence="4">
    <location>
        <begin position="1"/>
        <end position="261"/>
    </location>
</feature>
<evidence type="ECO:0000313" key="6">
    <source>
        <dbReference type="EMBL" id="EJK63037.1"/>
    </source>
</evidence>
<dbReference type="Pfam" id="PF00225">
    <property type="entry name" value="Kinesin"/>
    <property type="match status" value="1"/>
</dbReference>
<feature type="compositionally biased region" description="Polar residues" evidence="4">
    <location>
        <begin position="246"/>
        <end position="257"/>
    </location>
</feature>
<dbReference type="PANTHER" id="PTHR47972:SF28">
    <property type="entry name" value="KINESIN-LIKE PROTEIN KLP-3"/>
    <property type="match status" value="1"/>
</dbReference>
<dbReference type="AlphaFoldDB" id="K0SXP7"/>
<dbReference type="GO" id="GO:0015630">
    <property type="term" value="C:microtubule cytoskeleton"/>
    <property type="evidence" value="ECO:0007669"/>
    <property type="project" value="TreeGrafter"/>
</dbReference>
<feature type="compositionally biased region" description="Basic and acidic residues" evidence="4">
    <location>
        <begin position="188"/>
        <end position="200"/>
    </location>
</feature>
<accession>K0SXP7</accession>
<feature type="compositionally biased region" description="Low complexity" evidence="4">
    <location>
        <begin position="758"/>
        <end position="768"/>
    </location>
</feature>
<evidence type="ECO:0000256" key="1">
    <source>
        <dbReference type="ARBA" id="ARBA00022741"/>
    </source>
</evidence>
<dbReference type="InterPro" id="IPR019821">
    <property type="entry name" value="Kinesin_motor_CS"/>
</dbReference>
<dbReference type="InterPro" id="IPR001752">
    <property type="entry name" value="Kinesin_motor_dom"/>
</dbReference>
<dbReference type="Gene3D" id="3.40.850.10">
    <property type="entry name" value="Kinesin motor domain"/>
    <property type="match status" value="1"/>
</dbReference>
<feature type="compositionally biased region" description="Acidic residues" evidence="4">
    <location>
        <begin position="150"/>
        <end position="160"/>
    </location>
</feature>
<dbReference type="Proteomes" id="UP000266841">
    <property type="component" value="Unassembled WGS sequence"/>
</dbReference>
<dbReference type="InterPro" id="IPR027640">
    <property type="entry name" value="Kinesin-like_fam"/>
</dbReference>
<dbReference type="InterPro" id="IPR027417">
    <property type="entry name" value="P-loop_NTPase"/>
</dbReference>
<name>K0SXP7_THAOC</name>